<organism evidence="2 3">
    <name type="scientific">Candidatus Avichristensenella intestinipullorum</name>
    <dbReference type="NCBI Taxonomy" id="2840693"/>
    <lineage>
        <taxon>Bacteria</taxon>
        <taxon>Bacillati</taxon>
        <taxon>Bacillota</taxon>
        <taxon>Clostridia</taxon>
        <taxon>Candidatus Avichristensenella</taxon>
    </lineage>
</organism>
<accession>A0A9D0YWH8</accession>
<dbReference type="PANTHER" id="PTHR43283">
    <property type="entry name" value="BETA-LACTAMASE-RELATED"/>
    <property type="match status" value="1"/>
</dbReference>
<dbReference type="EMBL" id="DVFI01000109">
    <property type="protein sequence ID" value="HIQ63506.1"/>
    <property type="molecule type" value="Genomic_DNA"/>
</dbReference>
<dbReference type="Pfam" id="PF00144">
    <property type="entry name" value="Beta-lactamase"/>
    <property type="match status" value="1"/>
</dbReference>
<dbReference type="Proteomes" id="UP000886819">
    <property type="component" value="Unassembled WGS sequence"/>
</dbReference>
<protein>
    <submittedName>
        <fullName evidence="2">Beta-lactamase family protein</fullName>
    </submittedName>
</protein>
<dbReference type="InterPro" id="IPR001466">
    <property type="entry name" value="Beta-lactam-related"/>
</dbReference>
<evidence type="ECO:0000313" key="3">
    <source>
        <dbReference type="Proteomes" id="UP000886819"/>
    </source>
</evidence>
<dbReference type="Gene3D" id="3.40.710.10">
    <property type="entry name" value="DD-peptidase/beta-lactamase superfamily"/>
    <property type="match status" value="1"/>
</dbReference>
<dbReference type="InterPro" id="IPR050789">
    <property type="entry name" value="Diverse_Enzym_Activities"/>
</dbReference>
<dbReference type="SUPFAM" id="SSF56601">
    <property type="entry name" value="beta-lactamase/transpeptidase-like"/>
    <property type="match status" value="1"/>
</dbReference>
<dbReference type="AlphaFoldDB" id="A0A9D0YWH8"/>
<sequence length="475" mass="52046">MEEAEGLEIDVKVLDAYLSSLFEKQELPGISVALWGPEGPVFQRGYGRANEDGSRMLNENTVQGIASMGKSMVALACAILAADGKLSFDDPVYRYFPQFDIPGTPRDAVTVRHLAMHTTGIPPMEPLEWSIAMHVKTRQSEWAKKLRETAPNAFDTVEQIIDYIKTCGYPALGAPGEYMSYSNEGYAILCYIVDKAAGCTLEELLQERVWGPLGMTRTVLDVDGTQARAIAGGNITSLFERVDGKLVCDDEWSVLPPFRGCAVVKSTARDMAVYYRCLSNYGRHEGKQAIAKEAVEMMIGSQFPVQRAPFYCYGLNKRALDGHVVCEHSGGLHGTSSHGGLFLGEGYGFAALCNQGDAGAEAFVWAMYNAVMGKPVETPLRWFAPAGREFGDPQMVVGTFRSHEGVPVDVTVTEENGKLFAQREEEKLPLTYCGGTLFAAYDEKGNVQMRLESLIRGGKAWAARVGTRILQRVEA</sequence>
<evidence type="ECO:0000259" key="1">
    <source>
        <dbReference type="Pfam" id="PF00144"/>
    </source>
</evidence>
<gene>
    <name evidence="2" type="ORF">IAA66_07985</name>
</gene>
<feature type="domain" description="Beta-lactamase-related" evidence="1">
    <location>
        <begin position="15"/>
        <end position="366"/>
    </location>
</feature>
<name>A0A9D0YWH8_9FIRM</name>
<dbReference type="PANTHER" id="PTHR43283:SF7">
    <property type="entry name" value="BETA-LACTAMASE-RELATED DOMAIN-CONTAINING PROTEIN"/>
    <property type="match status" value="1"/>
</dbReference>
<evidence type="ECO:0000313" key="2">
    <source>
        <dbReference type="EMBL" id="HIQ63506.1"/>
    </source>
</evidence>
<proteinExistence type="predicted"/>
<reference evidence="2" key="2">
    <citation type="journal article" date="2021" name="PeerJ">
        <title>Extensive microbial diversity within the chicken gut microbiome revealed by metagenomics and culture.</title>
        <authorList>
            <person name="Gilroy R."/>
            <person name="Ravi A."/>
            <person name="Getino M."/>
            <person name="Pursley I."/>
            <person name="Horton D.L."/>
            <person name="Alikhan N.F."/>
            <person name="Baker D."/>
            <person name="Gharbi K."/>
            <person name="Hall N."/>
            <person name="Watson M."/>
            <person name="Adriaenssens E.M."/>
            <person name="Foster-Nyarko E."/>
            <person name="Jarju S."/>
            <person name="Secka A."/>
            <person name="Antonio M."/>
            <person name="Oren A."/>
            <person name="Chaudhuri R.R."/>
            <person name="La Ragione R."/>
            <person name="Hildebrand F."/>
            <person name="Pallen M.J."/>
        </authorList>
    </citation>
    <scope>NUCLEOTIDE SEQUENCE</scope>
    <source>
        <strain evidence="2">ChiHile30-977</strain>
    </source>
</reference>
<dbReference type="InterPro" id="IPR012338">
    <property type="entry name" value="Beta-lactam/transpept-like"/>
</dbReference>
<comment type="caution">
    <text evidence="2">The sequence shown here is derived from an EMBL/GenBank/DDBJ whole genome shotgun (WGS) entry which is preliminary data.</text>
</comment>
<reference evidence="2" key="1">
    <citation type="submission" date="2020-10" db="EMBL/GenBank/DDBJ databases">
        <authorList>
            <person name="Gilroy R."/>
        </authorList>
    </citation>
    <scope>NUCLEOTIDE SEQUENCE</scope>
    <source>
        <strain evidence="2">ChiHile30-977</strain>
    </source>
</reference>